<dbReference type="eggNOG" id="ENOG502TCIT">
    <property type="taxonomic scope" value="Eukaryota"/>
</dbReference>
<name>E3MA68_CAERE</name>
<dbReference type="HOGENOM" id="CLU_532363_0_0_1"/>
<dbReference type="FunCoup" id="E3MA68">
    <property type="interactions" value="545"/>
</dbReference>
<sequence length="512" mass="59882">MKLFLSICEFLYIRWRVFRVVSTSTIDPDADSLLSSSFEAERSKSNNFPRFRILVVTEKIVRTCSIYTPCCPTSLRDRSAFQKPNCIEVYRQFMNYGTTDETIPGHIFLSNSASYVSKPIVVRELYYSDFEYAIEPDNLCQLSKPSSLFGSDEYNGQEQSEVLEESDLYSDTCSLIDEETNSCRLYERWMSRGVRSKPRRLLPRTPTDPSALSFVQTDSQGSLFDNLFNLASRGSEGMTYPEEQRQIKNYFFTRPLYFENDENRHAEERRLDELERLEGARRREKEEILEQQRLLAELEALEAQYDPPPPPIYAERLNSNSYENVYLRQEAEEREREQLLLLDETSGKYVESYSFNSVLASTAVPMGSESSEYQTASISSPIAREISERFSQTYWRVEDYNSEGAIGARDNYHNRYFGKAGYFLTRNAIENQANGNDTMPAVERRALKKERRRWTEINERGGRYDNVEIPIPDTNGRRTNHWEEEYEEPLPPHTSDTWRMPKRYAPRYTSLF</sequence>
<proteinExistence type="predicted"/>
<dbReference type="EMBL" id="DS268431">
    <property type="protein sequence ID" value="EFO96791.1"/>
    <property type="molecule type" value="Genomic_DNA"/>
</dbReference>
<evidence type="ECO:0000313" key="3">
    <source>
        <dbReference type="Proteomes" id="UP000008281"/>
    </source>
</evidence>
<reference evidence="2" key="1">
    <citation type="submission" date="2007-07" db="EMBL/GenBank/DDBJ databases">
        <title>PCAP assembly of the Caenorhabditis remanei genome.</title>
        <authorList>
            <consortium name="The Caenorhabditis remanei Sequencing Consortium"/>
            <person name="Wilson R.K."/>
        </authorList>
    </citation>
    <scope>NUCLEOTIDE SEQUENCE [LARGE SCALE GENOMIC DNA]</scope>
    <source>
        <strain evidence="2">PB4641</strain>
    </source>
</reference>
<dbReference type="AlphaFoldDB" id="E3MA68"/>
<dbReference type="InParanoid" id="E3MA68"/>
<keyword evidence="3" id="KW-1185">Reference proteome</keyword>
<evidence type="ECO:0000313" key="2">
    <source>
        <dbReference type="EMBL" id="EFO96791.1"/>
    </source>
</evidence>
<protein>
    <submittedName>
        <fullName evidence="2">Uncharacterized protein</fullName>
    </submittedName>
</protein>
<organism evidence="3">
    <name type="scientific">Caenorhabditis remanei</name>
    <name type="common">Caenorhabditis vulgaris</name>
    <dbReference type="NCBI Taxonomy" id="31234"/>
    <lineage>
        <taxon>Eukaryota</taxon>
        <taxon>Metazoa</taxon>
        <taxon>Ecdysozoa</taxon>
        <taxon>Nematoda</taxon>
        <taxon>Chromadorea</taxon>
        <taxon>Rhabditida</taxon>
        <taxon>Rhabditina</taxon>
        <taxon>Rhabditomorpha</taxon>
        <taxon>Rhabditoidea</taxon>
        <taxon>Rhabditidae</taxon>
        <taxon>Peloderinae</taxon>
        <taxon>Caenorhabditis</taxon>
    </lineage>
</organism>
<accession>E3MA68</accession>
<feature type="coiled-coil region" evidence="1">
    <location>
        <begin position="263"/>
        <end position="304"/>
    </location>
</feature>
<dbReference type="OMA" id="GARDNYH"/>
<dbReference type="Proteomes" id="UP000008281">
    <property type="component" value="Unassembled WGS sequence"/>
</dbReference>
<keyword evidence="1" id="KW-0175">Coiled coil</keyword>
<dbReference type="OrthoDB" id="5872016at2759"/>
<evidence type="ECO:0000256" key="1">
    <source>
        <dbReference type="SAM" id="Coils"/>
    </source>
</evidence>
<gene>
    <name evidence="2" type="ORF">CRE_17109</name>
</gene>